<dbReference type="InterPro" id="IPR016169">
    <property type="entry name" value="FAD-bd_PCMH_sub2"/>
</dbReference>
<dbReference type="EMBL" id="OZ021742">
    <property type="protein sequence ID" value="CAK9328225.1"/>
    <property type="molecule type" value="Genomic_DNA"/>
</dbReference>
<dbReference type="SUPFAM" id="SSF55103">
    <property type="entry name" value="FAD-linked oxidases, C-terminal domain"/>
    <property type="match status" value="1"/>
</dbReference>
<gene>
    <name evidence="9" type="ORF">CITCOLO1_LOCUS20631</name>
</gene>
<evidence type="ECO:0000256" key="7">
    <source>
        <dbReference type="ARBA" id="ARBA00048224"/>
    </source>
</evidence>
<dbReference type="Gene3D" id="3.30.43.10">
    <property type="entry name" value="Uridine Diphospho-n-acetylenolpyruvylglucosamine Reductase, domain 2"/>
    <property type="match status" value="1"/>
</dbReference>
<dbReference type="InterPro" id="IPR050432">
    <property type="entry name" value="FAD-linked_Oxidoreductases_BP"/>
</dbReference>
<proteinExistence type="inferred from homology"/>
<evidence type="ECO:0000256" key="5">
    <source>
        <dbReference type="ARBA" id="ARBA00022827"/>
    </source>
</evidence>
<sequence>MEMMMLLNNFKPHLIKTYFMVKNPSFKGMLRKSIPGKVHVCGCRLFLLPQHNRNFYGQAGGRCADGWSACLWLVLEATELALHWHNFNHNHKSVALSGLALPKAILEKLRNDPQTITLASTDYGRIVQENPYGVFFPVTGNDIAGLIQFMYGSPVLLDIAARGQGHCVRGQALVENGVVVNMTSLGGFGQKASRIVVSKTSPLGPYADVGAEQLWIDVLHATMQKGFSPVSWTDYLHITVGGTLSNAGISGQTFRFGPQISNVHELDVVTGKGELLTCSPTNNPELFYSVLGGLGQFGIITRARIALAPTPTKVKWVRMLYTNFSSFTSDQEFLISKSNGPDYVEGLLLLQLNTADNSSFYPIADQPKISSLVSQYGIVYVLEVVKYYDQQSSSSIDQEVEKLLKGLSFEVGMKFIKEASYEEFLDRVHTDEVALRALGLWDVSHPWLNLFIPKSRIADFDSGVFRGIIQKRNLTSGVFLIYPMLKNKWNERTSAVIPNEDLFYTAAFLFSSGFKDWEAFDAHNRDILKFCEEAGIEVKQYLPHFETQKDWINHFGRKWSVFRQRKAMFDPKKLLSPGQKIFN</sequence>
<dbReference type="InterPro" id="IPR015345">
    <property type="entry name" value="Cytokinin_DH_FAD/cytokin-bd"/>
</dbReference>
<dbReference type="InterPro" id="IPR016166">
    <property type="entry name" value="FAD-bd_PCMH"/>
</dbReference>
<comment type="catalytic activity">
    <reaction evidence="7">
        <text>N(6)-dimethylallyladenine + A + H2O = 3-methyl-2-butenal + adenine + AH2</text>
        <dbReference type="Rhea" id="RHEA:13625"/>
        <dbReference type="ChEBI" id="CHEBI:13193"/>
        <dbReference type="ChEBI" id="CHEBI:15377"/>
        <dbReference type="ChEBI" id="CHEBI:15825"/>
        <dbReference type="ChEBI" id="CHEBI:16708"/>
        <dbReference type="ChEBI" id="CHEBI:17499"/>
        <dbReference type="ChEBI" id="CHEBI:17660"/>
        <dbReference type="EC" id="1.5.99.12"/>
    </reaction>
</comment>
<dbReference type="InterPro" id="IPR016164">
    <property type="entry name" value="FAD-linked_Oxase-like_C"/>
</dbReference>
<comment type="similarity">
    <text evidence="2">Belongs to the oxygen-dependent FAD-linked oxidoreductase family.</text>
</comment>
<evidence type="ECO:0000256" key="3">
    <source>
        <dbReference type="ARBA" id="ARBA00011928"/>
    </source>
</evidence>
<evidence type="ECO:0000256" key="6">
    <source>
        <dbReference type="ARBA" id="ARBA00023002"/>
    </source>
</evidence>
<keyword evidence="4" id="KW-0285">Flavoprotein</keyword>
<dbReference type="PROSITE" id="PS00862">
    <property type="entry name" value="OX2_COVAL_FAD"/>
    <property type="match status" value="1"/>
</dbReference>
<dbReference type="PANTHER" id="PTHR13878">
    <property type="entry name" value="GULONOLACTONE OXIDASE"/>
    <property type="match status" value="1"/>
</dbReference>
<organism evidence="9 10">
    <name type="scientific">Citrullus colocynthis</name>
    <name type="common">colocynth</name>
    <dbReference type="NCBI Taxonomy" id="252529"/>
    <lineage>
        <taxon>Eukaryota</taxon>
        <taxon>Viridiplantae</taxon>
        <taxon>Streptophyta</taxon>
        <taxon>Embryophyta</taxon>
        <taxon>Tracheophyta</taxon>
        <taxon>Spermatophyta</taxon>
        <taxon>Magnoliopsida</taxon>
        <taxon>eudicotyledons</taxon>
        <taxon>Gunneridae</taxon>
        <taxon>Pentapetalae</taxon>
        <taxon>rosids</taxon>
        <taxon>fabids</taxon>
        <taxon>Cucurbitales</taxon>
        <taxon>Cucurbitaceae</taxon>
        <taxon>Benincaseae</taxon>
        <taxon>Citrullus</taxon>
    </lineage>
</organism>
<keyword evidence="6" id="KW-0560">Oxidoreductase</keyword>
<dbReference type="EC" id="1.5.99.12" evidence="3"/>
<name>A0ABP0Z8X0_9ROSI</name>
<comment type="cofactor">
    <cofactor evidence="1">
        <name>FAD</name>
        <dbReference type="ChEBI" id="CHEBI:57692"/>
    </cofactor>
</comment>
<dbReference type="SUPFAM" id="SSF56176">
    <property type="entry name" value="FAD-binding/transporter-associated domain-like"/>
    <property type="match status" value="1"/>
</dbReference>
<dbReference type="Gene3D" id="3.30.465.10">
    <property type="match status" value="1"/>
</dbReference>
<dbReference type="PANTHER" id="PTHR13878:SF115">
    <property type="entry name" value="CYTOKININ DEHYDROGENASE"/>
    <property type="match status" value="1"/>
</dbReference>
<protein>
    <recommendedName>
        <fullName evidence="3">cytokinin dehydrogenase</fullName>
        <ecNumber evidence="3">1.5.99.12</ecNumber>
    </recommendedName>
</protein>
<dbReference type="InterPro" id="IPR016170">
    <property type="entry name" value="Cytok_DH_C_sf"/>
</dbReference>
<evidence type="ECO:0000256" key="4">
    <source>
        <dbReference type="ARBA" id="ARBA00022630"/>
    </source>
</evidence>
<dbReference type="Pfam" id="PF09265">
    <property type="entry name" value="Cytokin-bind"/>
    <property type="match status" value="1"/>
</dbReference>
<accession>A0ABP0Z8X0</accession>
<evidence type="ECO:0000313" key="10">
    <source>
        <dbReference type="Proteomes" id="UP001642487"/>
    </source>
</evidence>
<evidence type="ECO:0000256" key="2">
    <source>
        <dbReference type="ARBA" id="ARBA00005466"/>
    </source>
</evidence>
<reference evidence="9 10" key="1">
    <citation type="submission" date="2024-03" db="EMBL/GenBank/DDBJ databases">
        <authorList>
            <person name="Gkanogiannis A."/>
            <person name="Becerra Lopez-Lavalle L."/>
        </authorList>
    </citation>
    <scope>NUCLEOTIDE SEQUENCE [LARGE SCALE GENOMIC DNA]</scope>
</reference>
<dbReference type="InterPro" id="IPR006093">
    <property type="entry name" value="Oxy_OxRdtase_FAD_BS"/>
</dbReference>
<dbReference type="InterPro" id="IPR016167">
    <property type="entry name" value="FAD-bd_PCMH_sub1"/>
</dbReference>
<dbReference type="Gene3D" id="3.40.462.10">
    <property type="entry name" value="FAD-linked oxidases, C-terminal domain"/>
    <property type="match status" value="1"/>
</dbReference>
<dbReference type="Pfam" id="PF01565">
    <property type="entry name" value="FAD_binding_4"/>
    <property type="match status" value="1"/>
</dbReference>
<keyword evidence="5" id="KW-0274">FAD</keyword>
<keyword evidence="10" id="KW-1185">Reference proteome</keyword>
<evidence type="ECO:0000259" key="8">
    <source>
        <dbReference type="PROSITE" id="PS51387"/>
    </source>
</evidence>
<evidence type="ECO:0000313" key="9">
    <source>
        <dbReference type="EMBL" id="CAK9328225.1"/>
    </source>
</evidence>
<dbReference type="InterPro" id="IPR006094">
    <property type="entry name" value="Oxid_FAD_bind_N"/>
</dbReference>
<evidence type="ECO:0000256" key="1">
    <source>
        <dbReference type="ARBA" id="ARBA00001974"/>
    </source>
</evidence>
<dbReference type="InterPro" id="IPR036318">
    <property type="entry name" value="FAD-bd_PCMH-like_sf"/>
</dbReference>
<dbReference type="Proteomes" id="UP001642487">
    <property type="component" value="Chromosome 8"/>
</dbReference>
<dbReference type="PROSITE" id="PS51387">
    <property type="entry name" value="FAD_PCMH"/>
    <property type="match status" value="1"/>
</dbReference>
<feature type="domain" description="FAD-binding PCMH-type" evidence="8">
    <location>
        <begin position="127"/>
        <end position="310"/>
    </location>
</feature>